<dbReference type="FunFam" id="3.30.559.10:FF:000004">
    <property type="entry name" value="Acetyltransferase component of pyruvate dehydrogenase complex"/>
    <property type="match status" value="1"/>
</dbReference>
<comment type="similarity">
    <text evidence="2">Belongs to the 2-oxoacid dehydrogenase family.</text>
</comment>
<keyword evidence="8" id="KW-0012">Acyltransferase</keyword>
<accession>A0A829Y937</accession>
<gene>
    <name evidence="14" type="ORF">GCM10011487_18290</name>
</gene>
<name>A0A829Y937_9GAMM</name>
<reference evidence="15" key="1">
    <citation type="submission" date="2020-01" db="EMBL/GenBank/DDBJ databases">
        <title>'Steroidobacter agaridevorans' sp. nov., agar-degrading bacteria isolated from rhizosphere soils.</title>
        <authorList>
            <person name="Ikenaga M."/>
            <person name="Kataoka M."/>
            <person name="Murouchi A."/>
            <person name="Katsuragi S."/>
            <person name="Sakai M."/>
        </authorList>
    </citation>
    <scope>NUCLEOTIDE SEQUENCE [LARGE SCALE GENOMIC DNA]</scope>
    <source>
        <strain evidence="15">YU21-B</strain>
    </source>
</reference>
<dbReference type="InterPro" id="IPR023213">
    <property type="entry name" value="CAT-like_dom_sf"/>
</dbReference>
<dbReference type="SUPFAM" id="SSF52777">
    <property type="entry name" value="CoA-dependent acyltransferases"/>
    <property type="match status" value="1"/>
</dbReference>
<proteinExistence type="inferred from homology"/>
<dbReference type="Pfam" id="PF00198">
    <property type="entry name" value="2-oxoacid_dh"/>
    <property type="match status" value="1"/>
</dbReference>
<evidence type="ECO:0000256" key="2">
    <source>
        <dbReference type="ARBA" id="ARBA00007317"/>
    </source>
</evidence>
<dbReference type="GO" id="GO:0006086">
    <property type="term" value="P:pyruvate decarboxylation to acetyl-CoA"/>
    <property type="evidence" value="ECO:0007669"/>
    <property type="project" value="TreeGrafter"/>
</dbReference>
<evidence type="ECO:0000256" key="12">
    <source>
        <dbReference type="ARBA" id="ARBA00048370"/>
    </source>
</evidence>
<dbReference type="Proteomes" id="UP000445000">
    <property type="component" value="Unassembled WGS sequence"/>
</dbReference>
<evidence type="ECO:0000256" key="6">
    <source>
        <dbReference type="ARBA" id="ARBA00022679"/>
    </source>
</evidence>
<dbReference type="EC" id="2.3.1.12" evidence="4"/>
<dbReference type="EMBL" id="BLJN01000002">
    <property type="protein sequence ID" value="GFE79829.1"/>
    <property type="molecule type" value="Genomic_DNA"/>
</dbReference>
<keyword evidence="6" id="KW-0808">Transferase</keyword>
<organism evidence="14 15">
    <name type="scientific">Steroidobacter agaridevorans</name>
    <dbReference type="NCBI Taxonomy" id="2695856"/>
    <lineage>
        <taxon>Bacteria</taxon>
        <taxon>Pseudomonadati</taxon>
        <taxon>Pseudomonadota</taxon>
        <taxon>Gammaproteobacteria</taxon>
        <taxon>Steroidobacterales</taxon>
        <taxon>Steroidobacteraceae</taxon>
        <taxon>Steroidobacter</taxon>
    </lineage>
</organism>
<evidence type="ECO:0000256" key="4">
    <source>
        <dbReference type="ARBA" id="ARBA00013114"/>
    </source>
</evidence>
<comment type="caution">
    <text evidence="14">The sequence shown here is derived from an EMBL/GenBank/DDBJ whole genome shotgun (WGS) entry which is preliminary data.</text>
</comment>
<dbReference type="PANTHER" id="PTHR43178">
    <property type="entry name" value="DIHYDROLIPOAMIDE ACETYLTRANSFERASE COMPONENT OF PYRUVATE DEHYDROGENASE COMPLEX"/>
    <property type="match status" value="1"/>
</dbReference>
<evidence type="ECO:0000256" key="7">
    <source>
        <dbReference type="ARBA" id="ARBA00022823"/>
    </source>
</evidence>
<keyword evidence="15" id="KW-1185">Reference proteome</keyword>
<dbReference type="InterPro" id="IPR050743">
    <property type="entry name" value="2-oxoacid_DH_E2_comp"/>
</dbReference>
<comment type="catalytic activity">
    <reaction evidence="12">
        <text>N(6)-[(R)-dihydrolipoyl]-L-lysyl-[protein] + acetyl-CoA = N(6)-[(R)-S(8)-acetyldihydrolipoyl]-L-lysyl-[protein] + CoA</text>
        <dbReference type="Rhea" id="RHEA:17017"/>
        <dbReference type="Rhea" id="RHEA-COMP:10475"/>
        <dbReference type="Rhea" id="RHEA-COMP:10478"/>
        <dbReference type="ChEBI" id="CHEBI:57287"/>
        <dbReference type="ChEBI" id="CHEBI:57288"/>
        <dbReference type="ChEBI" id="CHEBI:83100"/>
        <dbReference type="ChEBI" id="CHEBI:83111"/>
        <dbReference type="EC" id="2.3.1.12"/>
    </reaction>
</comment>
<comment type="subunit">
    <text evidence="3">Forms a 24-polypeptide structural core with octahedral symmetry.</text>
</comment>
<comment type="cofactor">
    <cofactor evidence="1">
        <name>(R)-lipoate</name>
        <dbReference type="ChEBI" id="CHEBI:83088"/>
    </cofactor>
</comment>
<feature type="domain" description="2-oxoacid dehydrogenase acyltransferase catalytic" evidence="13">
    <location>
        <begin position="23"/>
        <end position="243"/>
    </location>
</feature>
<keyword evidence="7" id="KW-0450">Lipoyl</keyword>
<evidence type="ECO:0000256" key="8">
    <source>
        <dbReference type="ARBA" id="ARBA00023315"/>
    </source>
</evidence>
<evidence type="ECO:0000256" key="10">
    <source>
        <dbReference type="ARBA" id="ARBA00029730"/>
    </source>
</evidence>
<evidence type="ECO:0000256" key="11">
    <source>
        <dbReference type="ARBA" id="ARBA00031531"/>
    </source>
</evidence>
<dbReference type="Gene3D" id="3.30.559.10">
    <property type="entry name" value="Chloramphenicol acetyltransferase-like domain"/>
    <property type="match status" value="1"/>
</dbReference>
<evidence type="ECO:0000313" key="15">
    <source>
        <dbReference type="Proteomes" id="UP000445000"/>
    </source>
</evidence>
<dbReference type="GO" id="GO:0005737">
    <property type="term" value="C:cytoplasm"/>
    <property type="evidence" value="ECO:0007669"/>
    <property type="project" value="TreeGrafter"/>
</dbReference>
<evidence type="ECO:0000256" key="3">
    <source>
        <dbReference type="ARBA" id="ARBA00011484"/>
    </source>
</evidence>
<dbReference type="InterPro" id="IPR001078">
    <property type="entry name" value="2-oxoacid_DH_actylTfrase"/>
</dbReference>
<evidence type="ECO:0000256" key="5">
    <source>
        <dbReference type="ARBA" id="ARBA00016300"/>
    </source>
</evidence>
<evidence type="ECO:0000313" key="14">
    <source>
        <dbReference type="EMBL" id="GFE79829.1"/>
    </source>
</evidence>
<dbReference type="AlphaFoldDB" id="A0A829Y937"/>
<protein>
    <recommendedName>
        <fullName evidence="5">Dihydrolipoyllysine-residue acetyltransferase component of pyruvate dehydrogenase complex</fullName>
        <ecNumber evidence="4">2.3.1.12</ecNumber>
    </recommendedName>
    <alternativeName>
        <fullName evidence="10">Dihydrolipoamide acetyltransferase component of pyruvate dehydrogenase complex</fullName>
    </alternativeName>
    <alternativeName>
        <fullName evidence="11">E2</fullName>
    </alternativeName>
</protein>
<sequence>MSNAAGAMLPWPVDDFSKYGPVEARPVGKIQGFVGRAMHRNWVSIPHVTHHDDADVTEFERRRKAWNTAHPDDKRTLLPVLIKASVAALQRHPNFNCSLSADGTTVFAKSYFNIGVAVDVPSGLLVPVIRNCDQKEVGEIAREVAQISEKARTKGLSVAEMAGGCFTLSSLGHIGGTGFTPVINAPEVAILGICRTQDRFVPDAGGNPVLKQLLPLSLSYDHRVINGADAARFVRFIADWLSTYQFT</sequence>
<evidence type="ECO:0000256" key="1">
    <source>
        <dbReference type="ARBA" id="ARBA00001938"/>
    </source>
</evidence>
<dbReference type="PANTHER" id="PTHR43178:SF2">
    <property type="entry name" value="DIHYDROLIPOYLLYSINE-RESIDUE ACETYLTRANSFERASE COMPONENT OF PYRUVATE DEHYDROGENASE COMPLEX"/>
    <property type="match status" value="1"/>
</dbReference>
<evidence type="ECO:0000259" key="13">
    <source>
        <dbReference type="Pfam" id="PF00198"/>
    </source>
</evidence>
<dbReference type="GO" id="GO:0004742">
    <property type="term" value="F:dihydrolipoyllysine-residue acetyltransferase activity"/>
    <property type="evidence" value="ECO:0007669"/>
    <property type="project" value="UniProtKB-EC"/>
</dbReference>
<evidence type="ECO:0000256" key="9">
    <source>
        <dbReference type="ARBA" id="ARBA00025211"/>
    </source>
</evidence>
<dbReference type="GO" id="GO:0031405">
    <property type="term" value="F:lipoic acid binding"/>
    <property type="evidence" value="ECO:0007669"/>
    <property type="project" value="TreeGrafter"/>
</dbReference>
<comment type="function">
    <text evidence="9">The pyruvate dehydrogenase complex catalyzes the overall conversion of pyruvate to acetyl-CoA and CO(2). It contains multiple copies of three enzymatic components: pyruvate dehydrogenase (E1), dihydrolipoamide acetyltransferase (E2) and lipoamide dehydrogenase (E3).</text>
</comment>